<dbReference type="PANTHER" id="PTHR31609:SF1">
    <property type="entry name" value="CARBOHYDRATE DEACETYLASE"/>
    <property type="match status" value="1"/>
</dbReference>
<feature type="signal peptide" evidence="6">
    <location>
        <begin position="1"/>
        <end position="19"/>
    </location>
</feature>
<evidence type="ECO:0000256" key="6">
    <source>
        <dbReference type="SAM" id="SignalP"/>
    </source>
</evidence>
<keyword evidence="3" id="KW-0378">Hydrolase</keyword>
<dbReference type="InterPro" id="IPR011330">
    <property type="entry name" value="Glyco_hydro/deAcase_b/a-brl"/>
</dbReference>
<dbReference type="PROSITE" id="PS51257">
    <property type="entry name" value="PROKAR_LIPOPROTEIN"/>
    <property type="match status" value="1"/>
</dbReference>
<keyword evidence="4" id="KW-0460">Magnesium</keyword>
<keyword evidence="6" id="KW-0732">Signal</keyword>
<dbReference type="Proteomes" id="UP000315525">
    <property type="component" value="Unassembled WGS sequence"/>
</dbReference>
<dbReference type="GO" id="GO:0005975">
    <property type="term" value="P:carbohydrate metabolic process"/>
    <property type="evidence" value="ECO:0007669"/>
    <property type="project" value="InterPro"/>
</dbReference>
<organism evidence="7 8">
    <name type="scientific">candidate division TA06 bacterium</name>
    <dbReference type="NCBI Taxonomy" id="2250710"/>
    <lineage>
        <taxon>Bacteria</taxon>
        <taxon>Bacteria division TA06</taxon>
    </lineage>
</organism>
<gene>
    <name evidence="7" type="ORF">E3J62_02120</name>
</gene>
<dbReference type="SUPFAM" id="SSF88713">
    <property type="entry name" value="Glycoside hydrolase/deacetylase"/>
    <property type="match status" value="1"/>
</dbReference>
<dbReference type="GO" id="GO:0016787">
    <property type="term" value="F:hydrolase activity"/>
    <property type="evidence" value="ECO:0007669"/>
    <property type="project" value="UniProtKB-KW"/>
</dbReference>
<evidence type="ECO:0000256" key="5">
    <source>
        <dbReference type="ARBA" id="ARBA00023277"/>
    </source>
</evidence>
<dbReference type="EMBL" id="SOJN01000029">
    <property type="protein sequence ID" value="TET47212.1"/>
    <property type="molecule type" value="Genomic_DNA"/>
</dbReference>
<evidence type="ECO:0000256" key="3">
    <source>
        <dbReference type="ARBA" id="ARBA00022801"/>
    </source>
</evidence>
<evidence type="ECO:0000256" key="4">
    <source>
        <dbReference type="ARBA" id="ARBA00022842"/>
    </source>
</evidence>
<dbReference type="GO" id="GO:0046872">
    <property type="term" value="F:metal ion binding"/>
    <property type="evidence" value="ECO:0007669"/>
    <property type="project" value="UniProtKB-KW"/>
</dbReference>
<protein>
    <submittedName>
        <fullName evidence="7">ChbG/HpnK family deacetylase</fullName>
    </submittedName>
</protein>
<evidence type="ECO:0000256" key="2">
    <source>
        <dbReference type="ARBA" id="ARBA00022723"/>
    </source>
</evidence>
<proteinExistence type="predicted"/>
<feature type="chain" id="PRO_5022098871" evidence="6">
    <location>
        <begin position="20"/>
        <end position="315"/>
    </location>
</feature>
<dbReference type="InterPro" id="IPR006879">
    <property type="entry name" value="YdjC-like"/>
</dbReference>
<evidence type="ECO:0000256" key="1">
    <source>
        <dbReference type="ARBA" id="ARBA00001946"/>
    </source>
</evidence>
<name>A0A523UXE5_UNCT6</name>
<keyword evidence="5" id="KW-0119">Carbohydrate metabolism</keyword>
<evidence type="ECO:0000313" key="8">
    <source>
        <dbReference type="Proteomes" id="UP000315525"/>
    </source>
</evidence>
<sequence length="315" mass="35406">MSKKLFVLIAISLSLASCTAPFKMARPSPESKAVLEPIGAETALILTADDFGRNRATNLGIIRGIEQGMVTSVALMPVGSAVEEAYDYISEHPDLDVGIHLVLARDNMEPKWKPILPPKEIPTLVESDSAFSTSIWWVFWQAEGSDIEKELEAQIQAVLSRGIDPTSLSFHKGFFQMHDPKTFSIVIKLAKKYNLPVRRQTILHDRAIRKAGILTTDKIVYDFGTYSNRRKKKKFLSSMDWLPRGITEFILHLAVEGEDEKDVKGRVAELKIITDPAIQDYVRKKQIKLIGFKPLRDHQRTLSTQDEGNHGNSKP</sequence>
<keyword evidence="2" id="KW-0479">Metal-binding</keyword>
<comment type="caution">
    <text evidence="7">The sequence shown here is derived from an EMBL/GenBank/DDBJ whole genome shotgun (WGS) entry which is preliminary data.</text>
</comment>
<accession>A0A523UXE5</accession>
<dbReference type="Pfam" id="PF04794">
    <property type="entry name" value="YdjC"/>
    <property type="match status" value="1"/>
</dbReference>
<dbReference type="GO" id="GO:0019213">
    <property type="term" value="F:deacetylase activity"/>
    <property type="evidence" value="ECO:0007669"/>
    <property type="project" value="TreeGrafter"/>
</dbReference>
<comment type="cofactor">
    <cofactor evidence="1">
        <name>Mg(2+)</name>
        <dbReference type="ChEBI" id="CHEBI:18420"/>
    </cofactor>
</comment>
<dbReference type="AlphaFoldDB" id="A0A523UXE5"/>
<dbReference type="Gene3D" id="3.20.20.370">
    <property type="entry name" value="Glycoside hydrolase/deacetylase"/>
    <property type="match status" value="1"/>
</dbReference>
<reference evidence="7 8" key="1">
    <citation type="submission" date="2019-03" db="EMBL/GenBank/DDBJ databases">
        <title>Metabolic potential of uncultured bacteria and archaea associated with petroleum seepage in deep-sea sediments.</title>
        <authorList>
            <person name="Dong X."/>
            <person name="Hubert C."/>
        </authorList>
    </citation>
    <scope>NUCLEOTIDE SEQUENCE [LARGE SCALE GENOMIC DNA]</scope>
    <source>
        <strain evidence="7">E44_bin18</strain>
    </source>
</reference>
<evidence type="ECO:0000313" key="7">
    <source>
        <dbReference type="EMBL" id="TET47212.1"/>
    </source>
</evidence>
<dbReference type="PANTHER" id="PTHR31609">
    <property type="entry name" value="YDJC DEACETYLASE FAMILY MEMBER"/>
    <property type="match status" value="1"/>
</dbReference>